<dbReference type="NCBIfam" id="TIGR00464">
    <property type="entry name" value="gltX_bact"/>
    <property type="match status" value="1"/>
</dbReference>
<comment type="caution">
    <text evidence="10">Lacks conserved residue(s) required for the propagation of feature annotation.</text>
</comment>
<dbReference type="PANTHER" id="PTHR43311:SF2">
    <property type="entry name" value="GLUTAMATE--TRNA LIGASE, MITOCHONDRIAL-RELATED"/>
    <property type="match status" value="1"/>
</dbReference>
<keyword evidence="9 10" id="KW-0030">Aminoacyl-tRNA synthetase</keyword>
<name>A0A1G2CJK0_9BACT</name>
<proteinExistence type="inferred from homology"/>
<dbReference type="EC" id="6.1.1.17" evidence="10"/>
<dbReference type="GO" id="GO:0000049">
    <property type="term" value="F:tRNA binding"/>
    <property type="evidence" value="ECO:0007669"/>
    <property type="project" value="InterPro"/>
</dbReference>
<dbReference type="HAMAP" id="MF_00022">
    <property type="entry name" value="Glu_tRNA_synth_type1"/>
    <property type="match status" value="1"/>
</dbReference>
<dbReference type="InterPro" id="IPR001412">
    <property type="entry name" value="aa-tRNA-synth_I_CS"/>
</dbReference>
<evidence type="ECO:0000256" key="10">
    <source>
        <dbReference type="HAMAP-Rule" id="MF_00022"/>
    </source>
</evidence>
<evidence type="ECO:0000313" key="14">
    <source>
        <dbReference type="Proteomes" id="UP000178495"/>
    </source>
</evidence>
<dbReference type="GO" id="GO:0006424">
    <property type="term" value="P:glutamyl-tRNA aminoacylation"/>
    <property type="evidence" value="ECO:0007669"/>
    <property type="project" value="UniProtKB-UniRule"/>
</dbReference>
<dbReference type="SUPFAM" id="SSF48163">
    <property type="entry name" value="An anticodon-binding domain of class I aminoacyl-tRNA synthetases"/>
    <property type="match status" value="1"/>
</dbReference>
<feature type="domain" description="Aminoacyl-tRNA synthetase class I anticodon-binding" evidence="12">
    <location>
        <begin position="345"/>
        <end position="488"/>
    </location>
</feature>
<keyword evidence="4 10" id="KW-0963">Cytoplasm</keyword>
<dbReference type="PROSITE" id="PS00178">
    <property type="entry name" value="AA_TRNA_LIGASE_I"/>
    <property type="match status" value="1"/>
</dbReference>
<dbReference type="InterPro" id="IPR014729">
    <property type="entry name" value="Rossmann-like_a/b/a_fold"/>
</dbReference>
<evidence type="ECO:0000256" key="7">
    <source>
        <dbReference type="ARBA" id="ARBA00022840"/>
    </source>
</evidence>
<feature type="binding site" evidence="10">
    <location>
        <position position="266"/>
    </location>
    <ligand>
        <name>ATP</name>
        <dbReference type="ChEBI" id="CHEBI:30616"/>
    </ligand>
</feature>
<reference evidence="13 14" key="1">
    <citation type="journal article" date="2016" name="Nat. Commun.">
        <title>Thousands of microbial genomes shed light on interconnected biogeochemical processes in an aquifer system.</title>
        <authorList>
            <person name="Anantharaman K."/>
            <person name="Brown C.T."/>
            <person name="Hug L.A."/>
            <person name="Sharon I."/>
            <person name="Castelle C.J."/>
            <person name="Probst A.J."/>
            <person name="Thomas B.C."/>
            <person name="Singh A."/>
            <person name="Wilkins M.J."/>
            <person name="Karaoz U."/>
            <person name="Brodie E.L."/>
            <person name="Williams K.H."/>
            <person name="Hubbard S.S."/>
            <person name="Banfield J.F."/>
        </authorList>
    </citation>
    <scope>NUCLEOTIDE SEQUENCE [LARGE SCALE GENOMIC DNA]</scope>
</reference>
<organism evidence="13 14">
    <name type="scientific">Candidatus Liptonbacteria bacterium RIFCSPLOWO2_01_FULL_56_20</name>
    <dbReference type="NCBI Taxonomy" id="1798652"/>
    <lineage>
        <taxon>Bacteria</taxon>
        <taxon>Candidatus Liptoniibacteriota</taxon>
    </lineage>
</organism>
<dbReference type="Gene3D" id="1.10.10.350">
    <property type="match status" value="1"/>
</dbReference>
<dbReference type="GO" id="GO:0005524">
    <property type="term" value="F:ATP binding"/>
    <property type="evidence" value="ECO:0007669"/>
    <property type="project" value="UniProtKB-UniRule"/>
</dbReference>
<comment type="subcellular location">
    <subcellularLocation>
        <location evidence="1 10">Cytoplasm</location>
    </subcellularLocation>
</comment>
<evidence type="ECO:0000256" key="8">
    <source>
        <dbReference type="ARBA" id="ARBA00022917"/>
    </source>
</evidence>
<dbReference type="GO" id="GO:0005829">
    <property type="term" value="C:cytosol"/>
    <property type="evidence" value="ECO:0007669"/>
    <property type="project" value="TreeGrafter"/>
</dbReference>
<dbReference type="Proteomes" id="UP000178495">
    <property type="component" value="Unassembled WGS sequence"/>
</dbReference>
<dbReference type="Pfam" id="PF00749">
    <property type="entry name" value="tRNA-synt_1c"/>
    <property type="match status" value="1"/>
</dbReference>
<dbReference type="InterPro" id="IPR020751">
    <property type="entry name" value="aa-tRNA-synth_I_codon-bd_sub2"/>
</dbReference>
<feature type="short sequence motif" description="'HIGH' region" evidence="10">
    <location>
        <begin position="17"/>
        <end position="27"/>
    </location>
</feature>
<evidence type="ECO:0000256" key="2">
    <source>
        <dbReference type="ARBA" id="ARBA00007894"/>
    </source>
</evidence>
<dbReference type="SUPFAM" id="SSF52374">
    <property type="entry name" value="Nucleotidylyl transferase"/>
    <property type="match status" value="1"/>
</dbReference>
<sequence>MVATKAKSASVRVRFPPSPTGHFHVGGARTALFNWLYARQHGGKFILRIEDTDAERSDQKYEIELVEALKWLGLDWDEGVDWQLVNHEWQGSSRGEHGPYRQSERAPVYKRYLEKLLHDGKAYYCHCTKEDLEAERQAQLAEGMPPKYSGHCRNLTESPRGKKPELIRFKTPEARMEFKDLIRGTVSFDASLFGDLVIARSVESPLYNFAVVVDDYEMKITHVIRGEDHLPNTPKQILFARALGFPEPLYGHLPLILASDRSKLSKRFAEVSMLKYRDEGYLPEAMANFLAFLGWHPKDDREVFSLEELKGEFDLKRVQKAGAVFNQEKLDWLNAQHMRRLSIDELLNRLQPFLGEKGIAAPKSFVRKVIAAERERMKTLGDFLKLAGFFFELPDYDAALLVWKGNSMARIKEVLEKILARLEKSRASDFSREKLPGAVAELIKEYDRGAVLWPLRVALSGQSASPDPLAIAGVLGKEETLRRVTAAINKIGLAL</sequence>
<keyword evidence="8 10" id="KW-0648">Protein biosynthesis</keyword>
<evidence type="ECO:0000313" key="13">
    <source>
        <dbReference type="EMBL" id="OGZ01529.1"/>
    </source>
</evidence>
<evidence type="ECO:0000259" key="11">
    <source>
        <dbReference type="Pfam" id="PF00749"/>
    </source>
</evidence>
<dbReference type="CDD" id="cd00808">
    <property type="entry name" value="GluRS_core"/>
    <property type="match status" value="1"/>
</dbReference>
<dbReference type="EMBL" id="MHLC01000008">
    <property type="protein sequence ID" value="OGZ01529.1"/>
    <property type="molecule type" value="Genomic_DNA"/>
</dbReference>
<comment type="catalytic activity">
    <reaction evidence="10">
        <text>tRNA(Glu) + L-glutamate + ATP = L-glutamyl-tRNA(Glu) + AMP + diphosphate</text>
        <dbReference type="Rhea" id="RHEA:23540"/>
        <dbReference type="Rhea" id="RHEA-COMP:9663"/>
        <dbReference type="Rhea" id="RHEA-COMP:9680"/>
        <dbReference type="ChEBI" id="CHEBI:29985"/>
        <dbReference type="ChEBI" id="CHEBI:30616"/>
        <dbReference type="ChEBI" id="CHEBI:33019"/>
        <dbReference type="ChEBI" id="CHEBI:78442"/>
        <dbReference type="ChEBI" id="CHEBI:78520"/>
        <dbReference type="ChEBI" id="CHEBI:456215"/>
        <dbReference type="EC" id="6.1.1.17"/>
    </reaction>
</comment>
<comment type="similarity">
    <text evidence="2 10">Belongs to the class-I aminoacyl-tRNA synthetase family. Glutamate--tRNA ligase type 1 subfamily.</text>
</comment>
<evidence type="ECO:0000256" key="4">
    <source>
        <dbReference type="ARBA" id="ARBA00022490"/>
    </source>
</evidence>
<dbReference type="InterPro" id="IPR008925">
    <property type="entry name" value="aa_tRNA-synth_I_cd-bd_sf"/>
</dbReference>
<dbReference type="PANTHER" id="PTHR43311">
    <property type="entry name" value="GLUTAMATE--TRNA LIGASE"/>
    <property type="match status" value="1"/>
</dbReference>
<evidence type="ECO:0000256" key="9">
    <source>
        <dbReference type="ARBA" id="ARBA00023146"/>
    </source>
</evidence>
<protein>
    <recommendedName>
        <fullName evidence="10">Glutamate--tRNA ligase</fullName>
        <ecNumber evidence="10">6.1.1.17</ecNumber>
    </recommendedName>
    <alternativeName>
        <fullName evidence="10">Glutamyl-tRNA synthetase</fullName>
        <shortName evidence="10">GluRS</shortName>
    </alternativeName>
</protein>
<dbReference type="InterPro" id="IPR033910">
    <property type="entry name" value="GluRS_core"/>
</dbReference>
<evidence type="ECO:0000259" key="12">
    <source>
        <dbReference type="Pfam" id="PF19269"/>
    </source>
</evidence>
<accession>A0A1G2CJK0</accession>
<comment type="caution">
    <text evidence="13">The sequence shown here is derived from an EMBL/GenBank/DDBJ whole genome shotgun (WGS) entry which is preliminary data.</text>
</comment>
<dbReference type="FunFam" id="3.40.50.620:FF:000007">
    <property type="entry name" value="Glutamate--tRNA ligase"/>
    <property type="match status" value="1"/>
</dbReference>
<keyword evidence="5 10" id="KW-0436">Ligase</keyword>
<dbReference type="InterPro" id="IPR004527">
    <property type="entry name" value="Glu-tRNA-ligase_bac/mito"/>
</dbReference>
<keyword evidence="6 10" id="KW-0547">Nucleotide-binding</keyword>
<comment type="subunit">
    <text evidence="3 10">Monomer.</text>
</comment>
<feature type="short sequence motif" description="'KMSKS' region" evidence="10">
    <location>
        <begin position="263"/>
        <end position="267"/>
    </location>
</feature>
<dbReference type="Gene3D" id="1.10.8.70">
    <property type="entry name" value="Glutamate-tRNA synthetase, class I, anticodon-binding domain 1"/>
    <property type="match status" value="1"/>
</dbReference>
<evidence type="ECO:0000256" key="5">
    <source>
        <dbReference type="ARBA" id="ARBA00022598"/>
    </source>
</evidence>
<dbReference type="Pfam" id="PF19269">
    <property type="entry name" value="Anticodon_2"/>
    <property type="match status" value="1"/>
</dbReference>
<evidence type="ECO:0000256" key="6">
    <source>
        <dbReference type="ARBA" id="ARBA00022741"/>
    </source>
</evidence>
<dbReference type="AlphaFoldDB" id="A0A1G2CJK0"/>
<evidence type="ECO:0000256" key="3">
    <source>
        <dbReference type="ARBA" id="ARBA00011245"/>
    </source>
</evidence>
<dbReference type="Gene3D" id="3.40.50.620">
    <property type="entry name" value="HUPs"/>
    <property type="match status" value="1"/>
</dbReference>
<dbReference type="InterPro" id="IPR000924">
    <property type="entry name" value="Glu/Gln-tRNA-synth"/>
</dbReference>
<dbReference type="InterPro" id="IPR020752">
    <property type="entry name" value="Glu-tRNA-synth_I_codon-bd_sub1"/>
</dbReference>
<dbReference type="InterPro" id="IPR049940">
    <property type="entry name" value="GluQ/Sye"/>
</dbReference>
<dbReference type="STRING" id="1798652.A3A43_01940"/>
<keyword evidence="7 10" id="KW-0067">ATP-binding</keyword>
<dbReference type="GO" id="GO:0004818">
    <property type="term" value="F:glutamate-tRNA ligase activity"/>
    <property type="evidence" value="ECO:0007669"/>
    <property type="project" value="UniProtKB-UniRule"/>
</dbReference>
<dbReference type="GO" id="GO:0008270">
    <property type="term" value="F:zinc ion binding"/>
    <property type="evidence" value="ECO:0007669"/>
    <property type="project" value="InterPro"/>
</dbReference>
<dbReference type="PRINTS" id="PR00987">
    <property type="entry name" value="TRNASYNTHGLU"/>
</dbReference>
<evidence type="ECO:0000256" key="1">
    <source>
        <dbReference type="ARBA" id="ARBA00004496"/>
    </source>
</evidence>
<feature type="domain" description="Glutamyl/glutaminyl-tRNA synthetase class Ib catalytic" evidence="11">
    <location>
        <begin position="11"/>
        <end position="332"/>
    </location>
</feature>
<comment type="function">
    <text evidence="10">Catalyzes the attachment of glutamate to tRNA(Glu) in a two-step reaction: glutamate is first activated by ATP to form Glu-AMP and then transferred to the acceptor end of tRNA(Glu).</text>
</comment>
<dbReference type="InterPro" id="IPR020058">
    <property type="entry name" value="Glu/Gln-tRNA-synth_Ib_cat-dom"/>
</dbReference>
<gene>
    <name evidence="10" type="primary">gltX</name>
    <name evidence="13" type="ORF">A3A43_01940</name>
</gene>
<dbReference type="InterPro" id="IPR045462">
    <property type="entry name" value="aa-tRNA-synth_I_cd-bd"/>
</dbReference>